<sequence length="282" mass="31403">MGLDMTETADDTVIDEEQVNDGMDLDGSDTIEAIEPEDHDVIVTIGDEESPPQEDNQAPEWVRELRKANKEDKRRIKELEEKLNATSSSEVKPKGLGKKPTLEDYDYDAEEFSAALSDWFECERQAKEAKAKEEAAQIEQRNQWQAKLDTYSKLKTELKVKDFDDAEALAQDLFNVTQQGIVLQGAENPAVVIYALGKNPAKAKELSTITDPVKFAFAVAKLETQLKVKQRTPPTQPERTVQSSGGTRSGTVDSTLERLREEAAKTGDLTKVIAYKLKNAAK</sequence>
<feature type="region of interest" description="Disordered" evidence="1">
    <location>
        <begin position="228"/>
        <end position="256"/>
    </location>
</feature>
<feature type="region of interest" description="Disordered" evidence="1">
    <location>
        <begin position="80"/>
        <end position="100"/>
    </location>
</feature>
<feature type="compositionally biased region" description="Polar residues" evidence="1">
    <location>
        <begin position="237"/>
        <end position="254"/>
    </location>
</feature>
<dbReference type="EMBL" id="LR796835">
    <property type="protein sequence ID" value="CAB4168905.1"/>
    <property type="molecule type" value="Genomic_DNA"/>
</dbReference>
<evidence type="ECO:0008006" key="3">
    <source>
        <dbReference type="Google" id="ProtNLM"/>
    </source>
</evidence>
<feature type="region of interest" description="Disordered" evidence="1">
    <location>
        <begin position="1"/>
        <end position="28"/>
    </location>
</feature>
<proteinExistence type="predicted"/>
<protein>
    <recommendedName>
        <fullName evidence="3">Scaffolding protein</fullName>
    </recommendedName>
</protein>
<reference evidence="2" key="1">
    <citation type="submission" date="2020-04" db="EMBL/GenBank/DDBJ databases">
        <authorList>
            <person name="Chiriac C."/>
            <person name="Salcher M."/>
            <person name="Ghai R."/>
            <person name="Kavagutti S V."/>
        </authorList>
    </citation>
    <scope>NUCLEOTIDE SEQUENCE</scope>
</reference>
<organism evidence="2">
    <name type="scientific">uncultured Caudovirales phage</name>
    <dbReference type="NCBI Taxonomy" id="2100421"/>
    <lineage>
        <taxon>Viruses</taxon>
        <taxon>Duplodnaviria</taxon>
        <taxon>Heunggongvirae</taxon>
        <taxon>Uroviricota</taxon>
        <taxon>Caudoviricetes</taxon>
        <taxon>Peduoviridae</taxon>
        <taxon>Maltschvirus</taxon>
        <taxon>Maltschvirus maltsch</taxon>
    </lineage>
</organism>
<gene>
    <name evidence="2" type="ORF">UFOVP581_16</name>
</gene>
<name>A0A6J5PIB1_9CAUD</name>
<evidence type="ECO:0000313" key="2">
    <source>
        <dbReference type="EMBL" id="CAB4168905.1"/>
    </source>
</evidence>
<feature type="compositionally biased region" description="Acidic residues" evidence="1">
    <location>
        <begin position="7"/>
        <end position="28"/>
    </location>
</feature>
<accession>A0A6J5PIB1</accession>
<evidence type="ECO:0000256" key="1">
    <source>
        <dbReference type="SAM" id="MobiDB-lite"/>
    </source>
</evidence>